<protein>
    <submittedName>
        <fullName evidence="1">Uncharacterized protein</fullName>
    </submittedName>
</protein>
<gene>
    <name evidence="1" type="ORF">V5799_025218</name>
</gene>
<name>A0AAQ4E9U9_AMBAM</name>
<sequence>METIYQAALLLGSLLPSSELNVVFTCSAQNTNQQMDLTEECYPQDHLEGNLSFGWQPQSFTTSDTTIGAGHTEYKLLPVNTPLKPDATLAIKR</sequence>
<dbReference type="EMBL" id="JARKHS020019612">
    <property type="protein sequence ID" value="KAK8771541.1"/>
    <property type="molecule type" value="Genomic_DNA"/>
</dbReference>
<comment type="caution">
    <text evidence="1">The sequence shown here is derived from an EMBL/GenBank/DDBJ whole genome shotgun (WGS) entry which is preliminary data.</text>
</comment>
<dbReference type="AlphaFoldDB" id="A0AAQ4E9U9"/>
<keyword evidence="2" id="KW-1185">Reference proteome</keyword>
<evidence type="ECO:0000313" key="1">
    <source>
        <dbReference type="EMBL" id="KAK8771541.1"/>
    </source>
</evidence>
<organism evidence="1 2">
    <name type="scientific">Amblyomma americanum</name>
    <name type="common">Lone star tick</name>
    <dbReference type="NCBI Taxonomy" id="6943"/>
    <lineage>
        <taxon>Eukaryota</taxon>
        <taxon>Metazoa</taxon>
        <taxon>Ecdysozoa</taxon>
        <taxon>Arthropoda</taxon>
        <taxon>Chelicerata</taxon>
        <taxon>Arachnida</taxon>
        <taxon>Acari</taxon>
        <taxon>Parasitiformes</taxon>
        <taxon>Ixodida</taxon>
        <taxon>Ixodoidea</taxon>
        <taxon>Ixodidae</taxon>
        <taxon>Amblyomminae</taxon>
        <taxon>Amblyomma</taxon>
    </lineage>
</organism>
<reference evidence="1 2" key="1">
    <citation type="journal article" date="2023" name="Arcadia Sci">
        <title>De novo assembly of a long-read Amblyomma americanum tick genome.</title>
        <authorList>
            <person name="Chou S."/>
            <person name="Poskanzer K.E."/>
            <person name="Rollins M."/>
            <person name="Thuy-Boun P.S."/>
        </authorList>
    </citation>
    <scope>NUCLEOTIDE SEQUENCE [LARGE SCALE GENOMIC DNA]</scope>
    <source>
        <strain evidence="1">F_SG_1</strain>
        <tissue evidence="1">Salivary glands</tissue>
    </source>
</reference>
<proteinExistence type="predicted"/>
<accession>A0AAQ4E9U9</accession>
<evidence type="ECO:0000313" key="2">
    <source>
        <dbReference type="Proteomes" id="UP001321473"/>
    </source>
</evidence>
<dbReference type="Proteomes" id="UP001321473">
    <property type="component" value="Unassembled WGS sequence"/>
</dbReference>